<dbReference type="PANTHER" id="PTHR43806:SF11">
    <property type="entry name" value="CEREVISIN-RELATED"/>
    <property type="match status" value="1"/>
</dbReference>
<keyword evidence="2 7" id="KW-0645">Protease</keyword>
<dbReference type="PANTHER" id="PTHR43806">
    <property type="entry name" value="PEPTIDASE S8"/>
    <property type="match status" value="1"/>
</dbReference>
<proteinExistence type="inferred from homology"/>
<feature type="domain" description="Peptidase S8/S53" evidence="6">
    <location>
        <begin position="55"/>
        <end position="354"/>
    </location>
</feature>
<gene>
    <name evidence="7" type="ORF">UFOVP116_293</name>
</gene>
<dbReference type="PROSITE" id="PS51892">
    <property type="entry name" value="SUBTILASE"/>
    <property type="match status" value="1"/>
</dbReference>
<reference evidence="7" key="1">
    <citation type="submission" date="2020-04" db="EMBL/GenBank/DDBJ databases">
        <authorList>
            <person name="Chiriac C."/>
            <person name="Salcher M."/>
            <person name="Ghai R."/>
            <person name="Kavagutti S V."/>
        </authorList>
    </citation>
    <scope>NUCLEOTIDE SEQUENCE</scope>
</reference>
<dbReference type="GO" id="GO:0006508">
    <property type="term" value="P:proteolysis"/>
    <property type="evidence" value="ECO:0007669"/>
    <property type="project" value="UniProtKB-KW"/>
</dbReference>
<sequence>MKIVYFTRNAVATAIACMAPLAIAQRLPTEDVANATALNQIGAPAAWARGYTGLGVKIGFVDTGADLTHKDLANVRLSATPFAATISDATNGHGTGMISMAAGANNGTGVKGVAYNATVMAYAGGTGGGLSKNAIASGIAWNANNGATAINLSLGLQLPTSSFGAYYASVAPGVFYRKSSTIIDPYRDTALMPSLQYATAQGSIVVMAAGNDGNPVPTSPANLAVATNASGQLLLGGRAVIVGAVDDYGRIASFSNRAGHICQTMVKGVCSDKIQIKDYFLVAPGGSFVWGASANTGSISASMGTSASTAFVTGGVAVIKQAWPTLRPEQIVQVLLKTATDLGAKGVDEIYGNGLMNLDAATKPLGALTLAKITSVSTTSIVAGPVPVSTTGMTGGVITKQSFENSAVLSNAQAVDEVGRNYTIDTRQGIVNSLQNFNPITAYSGLSSGQINSVEFTAADVQTSVFTSNNLAGVKVGKLVSERAFVGVEIGSAIERNSLLGTQGSGAFALGDSTTEWVALHTSAAVTPTTKLFASYSHGSTNANAAADSLITNFSTINTSSWSLGLQKQQVLSQRDAISFSVTELPHVTSGTASLAGVTGFTTANVTEEGAESTPEVTRETVNLRSDYRQYVANATYTFNINSLKQLNFSLSAQTDNAGTEPATNASINFTSRF</sequence>
<name>A0A6J5LAT2_9CAUD</name>
<evidence type="ECO:0000259" key="6">
    <source>
        <dbReference type="Pfam" id="PF00082"/>
    </source>
</evidence>
<evidence type="ECO:0000256" key="1">
    <source>
        <dbReference type="ARBA" id="ARBA00011073"/>
    </source>
</evidence>
<dbReference type="Pfam" id="PF00082">
    <property type="entry name" value="Peptidase_S8"/>
    <property type="match status" value="1"/>
</dbReference>
<dbReference type="InterPro" id="IPR034061">
    <property type="entry name" value="Peptidases_S8_Autotransporter"/>
</dbReference>
<accession>A0A6J5LAT2</accession>
<evidence type="ECO:0000256" key="5">
    <source>
        <dbReference type="ARBA" id="ARBA00022825"/>
    </source>
</evidence>
<dbReference type="CDD" id="cd04848">
    <property type="entry name" value="Peptidases_S8_Autotransporter_serine_protease_like"/>
    <property type="match status" value="1"/>
</dbReference>
<dbReference type="EMBL" id="LR796237">
    <property type="protein sequence ID" value="CAB4130147.1"/>
    <property type="molecule type" value="Genomic_DNA"/>
</dbReference>
<dbReference type="InterPro" id="IPR036852">
    <property type="entry name" value="Peptidase_S8/S53_dom_sf"/>
</dbReference>
<dbReference type="GO" id="GO:0004252">
    <property type="term" value="F:serine-type endopeptidase activity"/>
    <property type="evidence" value="ECO:0007669"/>
    <property type="project" value="InterPro"/>
</dbReference>
<evidence type="ECO:0000256" key="2">
    <source>
        <dbReference type="ARBA" id="ARBA00022670"/>
    </source>
</evidence>
<evidence type="ECO:0000313" key="7">
    <source>
        <dbReference type="EMBL" id="CAB4130147.1"/>
    </source>
</evidence>
<dbReference type="InterPro" id="IPR000209">
    <property type="entry name" value="Peptidase_S8/S53_dom"/>
</dbReference>
<evidence type="ECO:0000256" key="4">
    <source>
        <dbReference type="ARBA" id="ARBA00022801"/>
    </source>
</evidence>
<dbReference type="Gene3D" id="3.40.50.200">
    <property type="entry name" value="Peptidase S8/S53 domain"/>
    <property type="match status" value="1"/>
</dbReference>
<dbReference type="InterPro" id="IPR050131">
    <property type="entry name" value="Peptidase_S8_subtilisin-like"/>
</dbReference>
<evidence type="ECO:0000256" key="3">
    <source>
        <dbReference type="ARBA" id="ARBA00022729"/>
    </source>
</evidence>
<comment type="similarity">
    <text evidence="1">Belongs to the peptidase S8 family.</text>
</comment>
<keyword evidence="4" id="KW-0378">Hydrolase</keyword>
<keyword evidence="5" id="KW-0720">Serine protease</keyword>
<dbReference type="InterPro" id="IPR015500">
    <property type="entry name" value="Peptidase_S8_subtilisin-rel"/>
</dbReference>
<organism evidence="7">
    <name type="scientific">uncultured Caudovirales phage</name>
    <dbReference type="NCBI Taxonomy" id="2100421"/>
    <lineage>
        <taxon>Viruses</taxon>
        <taxon>Duplodnaviria</taxon>
        <taxon>Heunggongvirae</taxon>
        <taxon>Uroviricota</taxon>
        <taxon>Caudoviricetes</taxon>
        <taxon>Peduoviridae</taxon>
        <taxon>Maltschvirus</taxon>
        <taxon>Maltschvirus maltsch</taxon>
    </lineage>
</organism>
<keyword evidence="3" id="KW-0732">Signal</keyword>
<dbReference type="SUPFAM" id="SSF52743">
    <property type="entry name" value="Subtilisin-like"/>
    <property type="match status" value="1"/>
</dbReference>
<protein>
    <submittedName>
        <fullName evidence="7">Autotransporter serine protease peptidase domain</fullName>
    </submittedName>
</protein>
<dbReference type="PRINTS" id="PR00723">
    <property type="entry name" value="SUBTILISIN"/>
</dbReference>